<reference evidence="2" key="1">
    <citation type="submission" date="2014-05" db="EMBL/GenBank/DDBJ databases">
        <authorList>
            <person name="Horn Fabian"/>
        </authorList>
    </citation>
    <scope>NUCLEOTIDE SEQUENCE</scope>
</reference>
<dbReference type="SUPFAM" id="SSF53254">
    <property type="entry name" value="Phosphoglycerate mutase-like"/>
    <property type="match status" value="1"/>
</dbReference>
<evidence type="ECO:0000313" key="3">
    <source>
        <dbReference type="EMBL" id="MBP2064181.1"/>
    </source>
</evidence>
<evidence type="ECO:0000313" key="4">
    <source>
        <dbReference type="Proteomes" id="UP000756710"/>
    </source>
</evidence>
<keyword evidence="4" id="KW-1185">Reference proteome</keyword>
<name>A0A061A3C3_9ACTN</name>
<feature type="compositionally biased region" description="Pro residues" evidence="1">
    <location>
        <begin position="132"/>
        <end position="141"/>
    </location>
</feature>
<dbReference type="InterPro" id="IPR029033">
    <property type="entry name" value="His_PPase_superfam"/>
</dbReference>
<feature type="region of interest" description="Disordered" evidence="1">
    <location>
        <begin position="127"/>
        <end position="160"/>
    </location>
</feature>
<sequence>MVRITLLAPAVNAALRQVRFDDAPPDAAGVRRATAAAAALPHHDMAFTAPAERCRGTAAALGLDATVTPELGGLDMGRWRGRSLDEVGQEAPEEVAAWLSDPAAAPHGGETLLQLVERIGAWLEARRESPAPAAPVAPPAPAGETHREGPHPAAPPAPPVPAREARLLAVVEPAVVRAALVHALGLPAPTFWRLDVAPLTATELSGRAGRWNLRCGHPLAGSAP</sequence>
<proteinExistence type="predicted"/>
<dbReference type="Gene3D" id="3.40.50.1240">
    <property type="entry name" value="Phosphoglycerate mutase-like"/>
    <property type="match status" value="1"/>
</dbReference>
<evidence type="ECO:0000313" key="2">
    <source>
        <dbReference type="EMBL" id="CDR17280.1"/>
    </source>
</evidence>
<dbReference type="RefSeq" id="WP_308280059.1">
    <property type="nucleotide sequence ID" value="NZ_BAABDR010000029.1"/>
</dbReference>
<dbReference type="Proteomes" id="UP000756710">
    <property type="component" value="Unassembled WGS sequence"/>
</dbReference>
<dbReference type="AlphaFoldDB" id="A0A061A3C3"/>
<protein>
    <submittedName>
        <fullName evidence="3">Broad specificity phosphatase PhoE</fullName>
    </submittedName>
    <submittedName>
        <fullName evidence="2">Phosphoglycerate mutase</fullName>
    </submittedName>
</protein>
<dbReference type="InterPro" id="IPR013078">
    <property type="entry name" value="His_Pase_superF_clade-1"/>
</dbReference>
<dbReference type="Pfam" id="PF00300">
    <property type="entry name" value="His_Phos_1"/>
    <property type="match status" value="1"/>
</dbReference>
<evidence type="ECO:0000256" key="1">
    <source>
        <dbReference type="SAM" id="MobiDB-lite"/>
    </source>
</evidence>
<dbReference type="EMBL" id="JAGGLR010000014">
    <property type="protein sequence ID" value="MBP2064181.1"/>
    <property type="molecule type" value="Genomic_DNA"/>
</dbReference>
<gene>
    <name evidence="3" type="ORF">J2Z30_005204</name>
    <name evidence="2" type="ORF">SIRAN9308</name>
</gene>
<dbReference type="HOGENOM" id="CLU_033323_6_0_11"/>
<organism evidence="2">
    <name type="scientific">Streptomyces iranensis</name>
    <dbReference type="NCBI Taxonomy" id="576784"/>
    <lineage>
        <taxon>Bacteria</taxon>
        <taxon>Bacillati</taxon>
        <taxon>Actinomycetota</taxon>
        <taxon>Actinomycetes</taxon>
        <taxon>Kitasatosporales</taxon>
        <taxon>Streptomycetaceae</taxon>
        <taxon>Streptomyces</taxon>
        <taxon>Streptomyces violaceusniger group</taxon>
    </lineage>
</organism>
<reference evidence="3 4" key="2">
    <citation type="submission" date="2021-03" db="EMBL/GenBank/DDBJ databases">
        <title>Genomic Encyclopedia of Type Strains, Phase IV (KMG-IV): sequencing the most valuable type-strain genomes for metagenomic binning, comparative biology and taxonomic classification.</title>
        <authorList>
            <person name="Goeker M."/>
        </authorList>
    </citation>
    <scope>NUCLEOTIDE SEQUENCE [LARGE SCALE GENOMIC DNA]</scope>
    <source>
        <strain evidence="3 4">DSM 41954</strain>
    </source>
</reference>
<accession>A0A061A3C3</accession>
<dbReference type="EMBL" id="LK022848">
    <property type="protein sequence ID" value="CDR17280.1"/>
    <property type="molecule type" value="Genomic_DNA"/>
</dbReference>